<dbReference type="InterPro" id="IPR027485">
    <property type="entry name" value="AMMECR1_N"/>
</dbReference>
<dbReference type="Pfam" id="PF01871">
    <property type="entry name" value="AMMECR1"/>
    <property type="match status" value="1"/>
</dbReference>
<dbReference type="InterPro" id="IPR023473">
    <property type="entry name" value="AMMECR1"/>
</dbReference>
<sequence>MEDLVADREMCMYSFEVLESYLAGEGMPAPSVEIPDTDSCAVFVTWKKRGKGGKKYVLRGCIGNLSPMSLHHALKTYAIAAACKDKRFPPIVTSEMADLQVCVSLLTNFEIASLGVYDWYRGKHGIIINFQAEGKAFSATYLPEICIDQEWSKDDCIRSLIRKAGYSGNISDELLEGIQLTRYQSTKHSIFYSDYAERLFDRHVQSREGAYF</sequence>
<dbReference type="NCBIfam" id="TIGR00296">
    <property type="entry name" value="TIGR00296 family protein"/>
    <property type="match status" value="1"/>
</dbReference>
<dbReference type="SUPFAM" id="SSF143447">
    <property type="entry name" value="AMMECR1-like"/>
    <property type="match status" value="1"/>
</dbReference>
<dbReference type="Gene3D" id="3.30.1490.150">
    <property type="entry name" value="Hypothetical protein ph0010, domain 2"/>
    <property type="match status" value="1"/>
</dbReference>
<gene>
    <name evidence="2" type="ORF">NDN08_001436</name>
</gene>
<evidence type="ECO:0000313" key="3">
    <source>
        <dbReference type="Proteomes" id="UP001157974"/>
    </source>
</evidence>
<dbReference type="PANTHER" id="PTHR13016">
    <property type="entry name" value="AMMECR1 HOMOLOG"/>
    <property type="match status" value="1"/>
</dbReference>
<organism evidence="2 3">
    <name type="scientific">Rhodosorus marinus</name>
    <dbReference type="NCBI Taxonomy" id="101924"/>
    <lineage>
        <taxon>Eukaryota</taxon>
        <taxon>Rhodophyta</taxon>
        <taxon>Stylonematophyceae</taxon>
        <taxon>Stylonematales</taxon>
        <taxon>Stylonemataceae</taxon>
        <taxon>Rhodosorus</taxon>
    </lineage>
</organism>
<dbReference type="InterPro" id="IPR036071">
    <property type="entry name" value="AMMECR1_dom_sf"/>
</dbReference>
<dbReference type="PANTHER" id="PTHR13016:SF0">
    <property type="entry name" value="AMME SYNDROME CANDIDATE GENE 1 PROTEIN"/>
    <property type="match status" value="1"/>
</dbReference>
<dbReference type="Gene3D" id="3.30.700.20">
    <property type="entry name" value="Hypothetical protein ph0010, domain 1"/>
    <property type="match status" value="1"/>
</dbReference>
<dbReference type="PROSITE" id="PS51112">
    <property type="entry name" value="AMMECR1"/>
    <property type="match status" value="1"/>
</dbReference>
<reference evidence="2 3" key="1">
    <citation type="journal article" date="2023" name="Nat. Commun.">
        <title>Origin of minicircular mitochondrial genomes in red algae.</title>
        <authorList>
            <person name="Lee Y."/>
            <person name="Cho C.H."/>
            <person name="Lee Y.M."/>
            <person name="Park S.I."/>
            <person name="Yang J.H."/>
            <person name="West J.A."/>
            <person name="Bhattacharya D."/>
            <person name="Yoon H.S."/>
        </authorList>
    </citation>
    <scope>NUCLEOTIDE SEQUENCE [LARGE SCALE GENOMIC DNA]</scope>
    <source>
        <strain evidence="2 3">CCMP1338</strain>
        <tissue evidence="2">Whole cell</tissue>
    </source>
</reference>
<evidence type="ECO:0000259" key="1">
    <source>
        <dbReference type="PROSITE" id="PS51112"/>
    </source>
</evidence>
<feature type="domain" description="AMMECR1" evidence="1">
    <location>
        <begin position="1"/>
        <end position="199"/>
    </location>
</feature>
<dbReference type="Proteomes" id="UP001157974">
    <property type="component" value="Unassembled WGS sequence"/>
</dbReference>
<proteinExistence type="predicted"/>
<accession>A0AAV8UUI2</accession>
<keyword evidence="3" id="KW-1185">Reference proteome</keyword>
<evidence type="ECO:0000313" key="2">
    <source>
        <dbReference type="EMBL" id="KAJ8904922.1"/>
    </source>
</evidence>
<name>A0AAV8UUI2_9RHOD</name>
<comment type="caution">
    <text evidence="2">The sequence shown here is derived from an EMBL/GenBank/DDBJ whole genome shotgun (WGS) entry which is preliminary data.</text>
</comment>
<dbReference type="InterPro" id="IPR002733">
    <property type="entry name" value="AMMECR1_domain"/>
</dbReference>
<dbReference type="AlphaFoldDB" id="A0AAV8UUI2"/>
<dbReference type="EMBL" id="JAMWBK010000005">
    <property type="protein sequence ID" value="KAJ8904922.1"/>
    <property type="molecule type" value="Genomic_DNA"/>
</dbReference>
<protein>
    <recommendedName>
        <fullName evidence="1">AMMECR1 domain-containing protein</fullName>
    </recommendedName>
</protein>